<proteinExistence type="predicted"/>
<dbReference type="Gene3D" id="3.60.10.10">
    <property type="entry name" value="Endonuclease/exonuclease/phosphatase"/>
    <property type="match status" value="1"/>
</dbReference>
<evidence type="ECO:0000259" key="1">
    <source>
        <dbReference type="Pfam" id="PF03372"/>
    </source>
</evidence>
<dbReference type="AlphaFoldDB" id="A0AB33JVL9"/>
<reference evidence="2" key="1">
    <citation type="submission" date="2024-07" db="EMBL/GenBank/DDBJ databases">
        <title>Complete genome sequences of cellulolytic bacteria, Kitasatospora sp. CMC57 and Streptomyces sp. CMC78, isolated from Japanese agricultural soil.</title>
        <authorList>
            <person name="Hashimoto T."/>
            <person name="Ito M."/>
            <person name="Iwamoto M."/>
            <person name="Fukahori D."/>
            <person name="Shoda T."/>
            <person name="Sakoda M."/>
            <person name="Morohoshi T."/>
            <person name="Mitsuboshi M."/>
            <person name="Nishizawa T."/>
        </authorList>
    </citation>
    <scope>NUCLEOTIDE SEQUENCE</scope>
    <source>
        <strain evidence="2">CMC57</strain>
    </source>
</reference>
<dbReference type="GO" id="GO:0003824">
    <property type="term" value="F:catalytic activity"/>
    <property type="evidence" value="ECO:0007669"/>
    <property type="project" value="InterPro"/>
</dbReference>
<feature type="domain" description="Endonuclease/exonuclease/phosphatase" evidence="1">
    <location>
        <begin position="34"/>
        <end position="104"/>
    </location>
</feature>
<accession>A0AB33JVL9</accession>
<gene>
    <name evidence="2" type="ORF">KCMC57_18560</name>
</gene>
<protein>
    <recommendedName>
        <fullName evidence="1">Endonuclease/exonuclease/phosphatase domain-containing protein</fullName>
    </recommendedName>
</protein>
<dbReference type="EMBL" id="AP035881">
    <property type="protein sequence ID" value="BFP45488.1"/>
    <property type="molecule type" value="Genomic_DNA"/>
</dbReference>
<name>A0AB33JVL9_9ACTN</name>
<organism evidence="2">
    <name type="scientific">Kitasatospora sp. CMC57</name>
    <dbReference type="NCBI Taxonomy" id="3231513"/>
    <lineage>
        <taxon>Bacteria</taxon>
        <taxon>Bacillati</taxon>
        <taxon>Actinomycetota</taxon>
        <taxon>Actinomycetes</taxon>
        <taxon>Kitasatosporales</taxon>
        <taxon>Streptomycetaceae</taxon>
        <taxon>Kitasatospora</taxon>
    </lineage>
</organism>
<dbReference type="RefSeq" id="WP_407987992.1">
    <property type="nucleotide sequence ID" value="NZ_AP035881.2"/>
</dbReference>
<sequence length="134" mass="13769">MLTVKARDTAGNTDSLTLLVPVQAAGAPLRLKVATWNLANAGAAFTGPVEKQLRVVLTQGLDVVALQETAGTAAQTLATALGWYTQQTAGSMGILSRYPLTAATTPALPAVGVTVQLPGGRSVRCWGTHLDETG</sequence>
<dbReference type="SUPFAM" id="SSF56219">
    <property type="entry name" value="DNase I-like"/>
    <property type="match status" value="1"/>
</dbReference>
<evidence type="ECO:0000313" key="2">
    <source>
        <dbReference type="EMBL" id="BFP45488.1"/>
    </source>
</evidence>
<dbReference type="InterPro" id="IPR005135">
    <property type="entry name" value="Endo/exonuclease/phosphatase"/>
</dbReference>
<dbReference type="InterPro" id="IPR036691">
    <property type="entry name" value="Endo/exonu/phosph_ase_sf"/>
</dbReference>
<dbReference type="Pfam" id="PF03372">
    <property type="entry name" value="Exo_endo_phos"/>
    <property type="match status" value="1"/>
</dbReference>